<dbReference type="KEGG" id="vmo:VMUT_1724"/>
<dbReference type="PANTHER" id="PTHR19136">
    <property type="entry name" value="MOLYBDENUM COFACTOR GUANYLYLTRANSFERASE"/>
    <property type="match status" value="1"/>
</dbReference>
<dbReference type="GeneID" id="10289376"/>
<evidence type="ECO:0000256" key="5">
    <source>
        <dbReference type="ARBA" id="ARBA00022842"/>
    </source>
</evidence>
<gene>
    <name evidence="9" type="ordered locus">VMUT_1724</name>
</gene>
<dbReference type="OrthoDB" id="28434at2157"/>
<evidence type="ECO:0000256" key="1">
    <source>
        <dbReference type="ARBA" id="ARBA00022490"/>
    </source>
</evidence>
<evidence type="ECO:0000313" key="9">
    <source>
        <dbReference type="EMBL" id="ADY01926.1"/>
    </source>
</evidence>
<dbReference type="GO" id="GO:0006777">
    <property type="term" value="P:Mo-molybdopterin cofactor biosynthetic process"/>
    <property type="evidence" value="ECO:0007669"/>
    <property type="project" value="UniProtKB-KW"/>
</dbReference>
<dbReference type="RefSeq" id="WP_013605088.1">
    <property type="nucleotide sequence ID" value="NC_015151.1"/>
</dbReference>
<dbReference type="AlphaFoldDB" id="F0QUU4"/>
<keyword evidence="2" id="KW-0808">Transferase</keyword>
<evidence type="ECO:0000256" key="3">
    <source>
        <dbReference type="ARBA" id="ARBA00022723"/>
    </source>
</evidence>
<dbReference type="PANTHER" id="PTHR19136:SF81">
    <property type="entry name" value="MOLYBDENUM COFACTOR GUANYLYLTRANSFERASE"/>
    <property type="match status" value="1"/>
</dbReference>
<reference evidence="9 10" key="1">
    <citation type="journal article" date="2011" name="J. Bacteriol.">
        <title>Complete genome sequence of 'Vulcanisaeta moutnovskia' strain 768-28, a novel member of the hyperthermophilic crenarchaeal genus vulcanisaeta.</title>
        <authorList>
            <person name="Gumerov V.M."/>
            <person name="Mardanov A.V."/>
            <person name="Beletsky A.V."/>
            <person name="Prokofeva M.I."/>
            <person name="Bonch-Osmolovskaya E.A."/>
            <person name="Ravin N.V."/>
            <person name="Skryabin K.G."/>
        </authorList>
    </citation>
    <scope>NUCLEOTIDE SEQUENCE [LARGE SCALE GENOMIC DNA]</scope>
    <source>
        <strain evidence="9 10">768-28</strain>
    </source>
</reference>
<dbReference type="Pfam" id="PF12804">
    <property type="entry name" value="NTP_transf_3"/>
    <property type="match status" value="1"/>
</dbReference>
<dbReference type="eggNOG" id="arCOG01872">
    <property type="taxonomic scope" value="Archaea"/>
</dbReference>
<keyword evidence="6" id="KW-0342">GTP-binding</keyword>
<evidence type="ECO:0000259" key="8">
    <source>
        <dbReference type="Pfam" id="PF12804"/>
    </source>
</evidence>
<keyword evidence="7" id="KW-0501">Molybdenum cofactor biosynthesis</keyword>
<keyword evidence="5" id="KW-0460">Magnesium</keyword>
<evidence type="ECO:0000256" key="7">
    <source>
        <dbReference type="ARBA" id="ARBA00023150"/>
    </source>
</evidence>
<evidence type="ECO:0000256" key="4">
    <source>
        <dbReference type="ARBA" id="ARBA00022741"/>
    </source>
</evidence>
<dbReference type="CDD" id="cd02503">
    <property type="entry name" value="MobA"/>
    <property type="match status" value="1"/>
</dbReference>
<keyword evidence="10" id="KW-1185">Reference proteome</keyword>
<dbReference type="InterPro" id="IPR029044">
    <property type="entry name" value="Nucleotide-diphossugar_trans"/>
</dbReference>
<name>F0QUU4_VULM7</name>
<organism evidence="9 10">
    <name type="scientific">Vulcanisaeta moutnovskia (strain 768-28)</name>
    <dbReference type="NCBI Taxonomy" id="985053"/>
    <lineage>
        <taxon>Archaea</taxon>
        <taxon>Thermoproteota</taxon>
        <taxon>Thermoprotei</taxon>
        <taxon>Thermoproteales</taxon>
        <taxon>Thermoproteaceae</taxon>
        <taxon>Vulcanisaeta</taxon>
    </lineage>
</organism>
<dbReference type="SUPFAM" id="SSF53448">
    <property type="entry name" value="Nucleotide-diphospho-sugar transferases"/>
    <property type="match status" value="1"/>
</dbReference>
<evidence type="ECO:0000313" key="10">
    <source>
        <dbReference type="Proteomes" id="UP000007485"/>
    </source>
</evidence>
<sequence>MICGIILSGGLSRRFQVRGEPWIDKALYMVGNEPMIRLIYNALSQITSKVIIAVNEVDKALKYRSIIPSADYVIDDEKFKGPLAGIYSALNKCGEEYAVVVPNDMPYITPKALEPLISELGNFDATTYVYPNGHLENALMAVRRTVTLQYMDLLVNYGRSKIFDLIRGLPKVLFLDPLMHGIELKSLVNVNTRSDLTGTSMRINGQVIKSDISIIREYVINDVVGKDLNKIVGSLWYTLITSDPWPEFRLYAEAGLHFLAAHVLLDSVNENVKQLGRRILTSFGVDKA</sequence>
<protein>
    <submittedName>
        <fullName evidence="9">Molybdopterin-guanine dinucleotide biosynthesis protein A</fullName>
    </submittedName>
</protein>
<dbReference type="Gene3D" id="3.90.550.10">
    <property type="entry name" value="Spore Coat Polysaccharide Biosynthesis Protein SpsA, Chain A"/>
    <property type="match status" value="1"/>
</dbReference>
<keyword evidence="1" id="KW-0963">Cytoplasm</keyword>
<dbReference type="InterPro" id="IPR013482">
    <property type="entry name" value="Molybde_CF_guanTrfase"/>
</dbReference>
<evidence type="ECO:0000256" key="2">
    <source>
        <dbReference type="ARBA" id="ARBA00022679"/>
    </source>
</evidence>
<dbReference type="HOGENOM" id="CLU_1044361_0_0_2"/>
<dbReference type="GO" id="GO:0046872">
    <property type="term" value="F:metal ion binding"/>
    <property type="evidence" value="ECO:0007669"/>
    <property type="project" value="UniProtKB-KW"/>
</dbReference>
<dbReference type="InterPro" id="IPR025877">
    <property type="entry name" value="MobA-like_NTP_Trfase"/>
</dbReference>
<dbReference type="Proteomes" id="UP000007485">
    <property type="component" value="Chromosome"/>
</dbReference>
<keyword evidence="4" id="KW-0547">Nucleotide-binding</keyword>
<dbReference type="EMBL" id="CP002529">
    <property type="protein sequence ID" value="ADY01926.1"/>
    <property type="molecule type" value="Genomic_DNA"/>
</dbReference>
<feature type="domain" description="MobA-like NTP transferase" evidence="8">
    <location>
        <begin position="4"/>
        <end position="146"/>
    </location>
</feature>
<accession>F0QUU4</accession>
<proteinExistence type="predicted"/>
<evidence type="ECO:0000256" key="6">
    <source>
        <dbReference type="ARBA" id="ARBA00023134"/>
    </source>
</evidence>
<keyword evidence="3" id="KW-0479">Metal-binding</keyword>
<dbReference type="GO" id="GO:0005525">
    <property type="term" value="F:GTP binding"/>
    <property type="evidence" value="ECO:0007669"/>
    <property type="project" value="UniProtKB-KW"/>
</dbReference>
<dbReference type="STRING" id="985053.VMUT_1724"/>
<dbReference type="GO" id="GO:0016779">
    <property type="term" value="F:nucleotidyltransferase activity"/>
    <property type="evidence" value="ECO:0007669"/>
    <property type="project" value="TreeGrafter"/>
</dbReference>